<reference evidence="2 3" key="1">
    <citation type="journal article" date="2016" name="Nat. Commun.">
        <title>Ectomycorrhizal ecology is imprinted in the genome of the dominant symbiotic fungus Cenococcum geophilum.</title>
        <authorList>
            <consortium name="DOE Joint Genome Institute"/>
            <person name="Peter M."/>
            <person name="Kohler A."/>
            <person name="Ohm R.A."/>
            <person name="Kuo A."/>
            <person name="Krutzmann J."/>
            <person name="Morin E."/>
            <person name="Arend M."/>
            <person name="Barry K.W."/>
            <person name="Binder M."/>
            <person name="Choi C."/>
            <person name="Clum A."/>
            <person name="Copeland A."/>
            <person name="Grisel N."/>
            <person name="Haridas S."/>
            <person name="Kipfer T."/>
            <person name="LaButti K."/>
            <person name="Lindquist E."/>
            <person name="Lipzen A."/>
            <person name="Maire R."/>
            <person name="Meier B."/>
            <person name="Mihaltcheva S."/>
            <person name="Molinier V."/>
            <person name="Murat C."/>
            <person name="Poggeler S."/>
            <person name="Quandt C.A."/>
            <person name="Sperisen C."/>
            <person name="Tritt A."/>
            <person name="Tisserant E."/>
            <person name="Crous P.W."/>
            <person name="Henrissat B."/>
            <person name="Nehls U."/>
            <person name="Egli S."/>
            <person name="Spatafora J.W."/>
            <person name="Grigoriev I.V."/>
            <person name="Martin F.M."/>
        </authorList>
    </citation>
    <scope>NUCLEOTIDE SEQUENCE [LARGE SCALE GENOMIC DNA]</scope>
    <source>
        <strain evidence="2 3">CBS 207.34</strain>
    </source>
</reference>
<evidence type="ECO:0000313" key="2">
    <source>
        <dbReference type="EMBL" id="OCL03691.1"/>
    </source>
</evidence>
<dbReference type="InterPro" id="IPR010730">
    <property type="entry name" value="HET"/>
</dbReference>
<accession>A0A8E2ERT2</accession>
<dbReference type="PANTHER" id="PTHR24148">
    <property type="entry name" value="ANKYRIN REPEAT DOMAIN-CONTAINING PROTEIN 39 HOMOLOG-RELATED"/>
    <property type="match status" value="1"/>
</dbReference>
<dbReference type="Pfam" id="PF06985">
    <property type="entry name" value="HET"/>
    <property type="match status" value="1"/>
</dbReference>
<dbReference type="EMBL" id="KV750697">
    <property type="protein sequence ID" value="OCL03691.1"/>
    <property type="molecule type" value="Genomic_DNA"/>
</dbReference>
<dbReference type="AlphaFoldDB" id="A0A8E2ERT2"/>
<keyword evidence="3" id="KW-1185">Reference proteome</keyword>
<dbReference type="InterPro" id="IPR052895">
    <property type="entry name" value="HetReg/Transcr_Mod"/>
</dbReference>
<dbReference type="PANTHER" id="PTHR24148:SF73">
    <property type="entry name" value="HET DOMAIN PROTEIN (AFU_ORTHOLOGUE AFUA_8G01020)"/>
    <property type="match status" value="1"/>
</dbReference>
<name>A0A8E2ERT2_9PEZI</name>
<dbReference type="OrthoDB" id="5416609at2759"/>
<organism evidence="2 3">
    <name type="scientific">Glonium stellatum</name>
    <dbReference type="NCBI Taxonomy" id="574774"/>
    <lineage>
        <taxon>Eukaryota</taxon>
        <taxon>Fungi</taxon>
        <taxon>Dikarya</taxon>
        <taxon>Ascomycota</taxon>
        <taxon>Pezizomycotina</taxon>
        <taxon>Dothideomycetes</taxon>
        <taxon>Pleosporomycetidae</taxon>
        <taxon>Gloniales</taxon>
        <taxon>Gloniaceae</taxon>
        <taxon>Glonium</taxon>
    </lineage>
</organism>
<evidence type="ECO:0000313" key="3">
    <source>
        <dbReference type="Proteomes" id="UP000250140"/>
    </source>
</evidence>
<dbReference type="Proteomes" id="UP000250140">
    <property type="component" value="Unassembled WGS sequence"/>
</dbReference>
<proteinExistence type="predicted"/>
<feature type="domain" description="Heterokaryon incompatibility" evidence="1">
    <location>
        <begin position="68"/>
        <end position="219"/>
    </location>
</feature>
<evidence type="ECO:0000259" key="1">
    <source>
        <dbReference type="Pfam" id="PF06985"/>
    </source>
</evidence>
<dbReference type="Pfam" id="PF26639">
    <property type="entry name" value="Het-6_barrel"/>
    <property type="match status" value="1"/>
</dbReference>
<protein>
    <submittedName>
        <fullName evidence="2">HET-domain-containing protein</fullName>
    </submittedName>
</protein>
<sequence length="612" mass="68438">MAAFKYAPLRDIGDHEPVRGERSIEESEKIVDGAWEIRLIRLLPSKSRVAPIECELLYRTFKSVKGNYEALSYVWVDSTGTEGMHQLPSHVTLDGQPFDVTPNLHAALRRLRDASHHRTLWIDQICINQADIWERNRQVERMTLIYGYAKRTVVWLGEEAHESFRAILLLRGLARVAKERNYEALLAAVTGEFSDVSKWKALDLLFQRAWWQRTWVVQECAVTNDVILVCGYRNISWKDLISAVISIQELQLRRVMVHCLALVSLSPVIALHQSRLRVAARGHSANKTASESIKFDSLLDVLARYRSRQATNARDKVYALLRLAQDFRDIVSTTSTNPIPIDYAKSVEEVYHDVAVFLLASSQRLDFLSHCRPKRNLANLPTWIPDWSDIATAPYPLRSALYTTTPSNSTATAQITVGRFTAQALLFDRIQALSATCTDADFSTLESAPPTFLRWQELALQSSRHDETDFIRTILTDRFDGDRLDQHSLASITASFHAAAVRASATDDASESAAGATGFAERISFLGALRYACLGRRFFVSEKGTIGLAPAETEAGDVLVAFQGARVPFAVRMGEGGEDVLVGECYVHGCMDEELDGELGLEGKGYQTITLI</sequence>
<gene>
    <name evidence="2" type="ORF">AOQ84DRAFT_392074</name>
</gene>